<dbReference type="GO" id="GO:0005524">
    <property type="term" value="F:ATP binding"/>
    <property type="evidence" value="ECO:0007669"/>
    <property type="project" value="UniProtKB-KW"/>
</dbReference>
<keyword evidence="3" id="KW-0547">Nucleotide-binding</keyword>
<dbReference type="PANTHER" id="PTHR42711">
    <property type="entry name" value="ABC TRANSPORTER ATP-BINDING PROTEIN"/>
    <property type="match status" value="1"/>
</dbReference>
<reference evidence="7 8" key="1">
    <citation type="submission" date="2019-03" db="EMBL/GenBank/DDBJ databases">
        <title>Complete genome sequence of Spiroplasma gladiatoris TG-1 (DSM 22552).</title>
        <authorList>
            <person name="Lin Y.-C."/>
            <person name="Chou L."/>
            <person name="Kuo C.-H."/>
        </authorList>
    </citation>
    <scope>NUCLEOTIDE SEQUENCE [LARGE SCALE GENOMIC DNA]</scope>
    <source>
        <strain evidence="7 8">TG-1</strain>
    </source>
</reference>
<dbReference type="PANTHER" id="PTHR42711:SF5">
    <property type="entry name" value="ABC TRANSPORTER ATP-BINDING PROTEIN NATA"/>
    <property type="match status" value="1"/>
</dbReference>
<name>A0A4P7AGU6_9MOLU</name>
<dbReference type="GO" id="GO:0016887">
    <property type="term" value="F:ATP hydrolysis activity"/>
    <property type="evidence" value="ECO:0007669"/>
    <property type="project" value="InterPro"/>
</dbReference>
<evidence type="ECO:0000256" key="2">
    <source>
        <dbReference type="ARBA" id="ARBA00022448"/>
    </source>
</evidence>
<gene>
    <name evidence="7" type="ORF">SGLAD_v1c01730</name>
</gene>
<feature type="domain" description="ABC transporter" evidence="6">
    <location>
        <begin position="20"/>
        <end position="256"/>
    </location>
</feature>
<feature type="transmembrane region" description="Helical" evidence="5">
    <location>
        <begin position="419"/>
        <end position="438"/>
    </location>
</feature>
<keyword evidence="5" id="KW-0812">Transmembrane</keyword>
<dbReference type="CDD" id="cd03230">
    <property type="entry name" value="ABC_DR_subfamily_A"/>
    <property type="match status" value="1"/>
</dbReference>
<feature type="transmembrane region" description="Helical" evidence="5">
    <location>
        <begin position="459"/>
        <end position="488"/>
    </location>
</feature>
<dbReference type="AlphaFoldDB" id="A0A4P7AGU6"/>
<evidence type="ECO:0000256" key="5">
    <source>
        <dbReference type="SAM" id="Phobius"/>
    </source>
</evidence>
<dbReference type="Pfam" id="PF12679">
    <property type="entry name" value="ABC2_membrane_2"/>
    <property type="match status" value="1"/>
</dbReference>
<feature type="transmembrane region" description="Helical" evidence="5">
    <location>
        <begin position="583"/>
        <end position="601"/>
    </location>
</feature>
<dbReference type="InterPro" id="IPR050763">
    <property type="entry name" value="ABC_transporter_ATP-binding"/>
</dbReference>
<evidence type="ECO:0000313" key="7">
    <source>
        <dbReference type="EMBL" id="QBQ07372.1"/>
    </source>
</evidence>
<keyword evidence="2" id="KW-0813">Transport</keyword>
<dbReference type="Gene3D" id="3.40.50.300">
    <property type="entry name" value="P-loop containing nucleotide triphosphate hydrolases"/>
    <property type="match status" value="1"/>
</dbReference>
<evidence type="ECO:0000256" key="3">
    <source>
        <dbReference type="ARBA" id="ARBA00022741"/>
    </source>
</evidence>
<feature type="transmembrane region" description="Helical" evidence="5">
    <location>
        <begin position="500"/>
        <end position="524"/>
    </location>
</feature>
<feature type="transmembrane region" description="Helical" evidence="5">
    <location>
        <begin position="531"/>
        <end position="550"/>
    </location>
</feature>
<dbReference type="Proteomes" id="UP000294309">
    <property type="component" value="Chromosome"/>
</dbReference>
<keyword evidence="5" id="KW-1133">Transmembrane helix</keyword>
<keyword evidence="8" id="KW-1185">Reference proteome</keyword>
<evidence type="ECO:0000256" key="4">
    <source>
        <dbReference type="ARBA" id="ARBA00022840"/>
    </source>
</evidence>
<dbReference type="SUPFAM" id="SSF52540">
    <property type="entry name" value="P-loop containing nucleoside triphosphate hydrolases"/>
    <property type="match status" value="1"/>
</dbReference>
<evidence type="ECO:0000256" key="1">
    <source>
        <dbReference type="ARBA" id="ARBA00005417"/>
    </source>
</evidence>
<dbReference type="GO" id="GO:0005886">
    <property type="term" value="C:plasma membrane"/>
    <property type="evidence" value="ECO:0007669"/>
    <property type="project" value="UniProtKB-SubCell"/>
</dbReference>
<organism evidence="7 8">
    <name type="scientific">Spiroplasma gladiatoris</name>
    <dbReference type="NCBI Taxonomy" id="2143"/>
    <lineage>
        <taxon>Bacteria</taxon>
        <taxon>Bacillati</taxon>
        <taxon>Mycoplasmatota</taxon>
        <taxon>Mollicutes</taxon>
        <taxon>Entomoplasmatales</taxon>
        <taxon>Spiroplasmataceae</taxon>
        <taxon>Spiroplasma</taxon>
    </lineage>
</organism>
<dbReference type="InterPro" id="IPR017871">
    <property type="entry name" value="ABC_transporter-like_CS"/>
</dbReference>
<protein>
    <submittedName>
        <fullName evidence="7">ABC transporter ATP-binding protein</fullName>
    </submittedName>
</protein>
<dbReference type="PROSITE" id="PS00211">
    <property type="entry name" value="ABC_TRANSPORTER_1"/>
    <property type="match status" value="1"/>
</dbReference>
<feature type="transmembrane region" description="Helical" evidence="5">
    <location>
        <begin position="360"/>
        <end position="379"/>
    </location>
</feature>
<dbReference type="RefSeq" id="WP_166739147.1">
    <property type="nucleotide sequence ID" value="NZ_CP038013.1"/>
</dbReference>
<evidence type="ECO:0000313" key="8">
    <source>
        <dbReference type="Proteomes" id="UP000294309"/>
    </source>
</evidence>
<keyword evidence="4 7" id="KW-0067">ATP-binding</keyword>
<dbReference type="InterPro" id="IPR003439">
    <property type="entry name" value="ABC_transporter-like_ATP-bd"/>
</dbReference>
<dbReference type="Pfam" id="PF00005">
    <property type="entry name" value="ABC_tran"/>
    <property type="match status" value="1"/>
</dbReference>
<sequence>MSNNMKVKKHLELKTNQSGIVVENLEKKFKSGYGIENINFIVKPGKVFGYLGPNGAGKSTTIRSLMGFIKPNKGHSVIESKKENNIEEIISYDSWNDKDHTQKLIGYVPGEIAFPENMTGLNLLKMVYKLRNMSNWEDVKKYIFYWEFDPNMKIKKMSKGMKQKLALVIAWMHNPDIIILDEPTTGLDPLMQEKFVSLVKKSKDEGKAIIMSSHIFSEIEKTCDTVAIIKKGQIVSLIDVKDIHYNEEKTYEIKFNEKLDKKELESEFWSVESIKDKTAFIIVKNQHVNEFLSFVTKQKVEFLKEHPLDLEQYFMKYYENEISTVVKENIDNFNQNIKPASKHQAKLEFIKRSYKRMSPLWLFLTILPVAMLVAFFLTLKFNGSFDIDSNLTGLELLTKKVQMKVKFDQILNMMFFGNMGYLLAVVFVVVTSGSIISGEVEKGTMSNLLTTNLTRKSIVITKILVFISLITIAVLVEWVVTIILIYGINEQEFFDIKKLTIKFLGLFLLLLLISSIGFLASTYFNRGVHTLSVIGVIVIISLVLSIVSASDESLEWMKYLSINTLFDYSKIDVDKLSTFLGQYIFMGLASIGLYTGSYFIFTKKDLPL</sequence>
<dbReference type="PROSITE" id="PS50893">
    <property type="entry name" value="ABC_TRANSPORTER_2"/>
    <property type="match status" value="1"/>
</dbReference>
<dbReference type="InterPro" id="IPR027417">
    <property type="entry name" value="P-loop_NTPase"/>
</dbReference>
<dbReference type="SMART" id="SM00382">
    <property type="entry name" value="AAA"/>
    <property type="match status" value="1"/>
</dbReference>
<dbReference type="KEGG" id="sgq:SGLAD_v1c01730"/>
<accession>A0A4P7AGU6</accession>
<dbReference type="GO" id="GO:0140359">
    <property type="term" value="F:ABC-type transporter activity"/>
    <property type="evidence" value="ECO:0007669"/>
    <property type="project" value="InterPro"/>
</dbReference>
<proteinExistence type="inferred from homology"/>
<keyword evidence="5" id="KW-0472">Membrane</keyword>
<comment type="similarity">
    <text evidence="1">Belongs to the ABC transporter superfamily.</text>
</comment>
<dbReference type="EMBL" id="CP038013">
    <property type="protein sequence ID" value="QBQ07372.1"/>
    <property type="molecule type" value="Genomic_DNA"/>
</dbReference>
<dbReference type="InterPro" id="IPR003593">
    <property type="entry name" value="AAA+_ATPase"/>
</dbReference>
<evidence type="ECO:0000259" key="6">
    <source>
        <dbReference type="PROSITE" id="PS50893"/>
    </source>
</evidence>